<dbReference type="PANTHER" id="PTHR15468">
    <property type="entry name" value="ZNF185"/>
    <property type="match status" value="1"/>
</dbReference>
<feature type="region of interest" description="Disordered" evidence="1">
    <location>
        <begin position="89"/>
        <end position="154"/>
    </location>
</feature>
<evidence type="ECO:0000313" key="2">
    <source>
        <dbReference type="Proteomes" id="UP000694871"/>
    </source>
</evidence>
<dbReference type="InterPro" id="IPR052621">
    <property type="entry name" value="Cell_Prolif/Cornif_Regul"/>
</dbReference>
<gene>
    <name evidence="3" type="primary">ZNF185</name>
</gene>
<protein>
    <submittedName>
        <fullName evidence="3">Zinc finger protein 185</fullName>
    </submittedName>
</protein>
<accession>A0ABM1KQI8</accession>
<dbReference type="GeneID" id="107118198"/>
<feature type="compositionally biased region" description="Polar residues" evidence="1">
    <location>
        <begin position="1"/>
        <end position="14"/>
    </location>
</feature>
<feature type="compositionally biased region" description="Basic and acidic residues" evidence="1">
    <location>
        <begin position="32"/>
        <end position="51"/>
    </location>
</feature>
<feature type="region of interest" description="Disordered" evidence="1">
    <location>
        <begin position="1"/>
        <end position="77"/>
    </location>
</feature>
<evidence type="ECO:0000256" key="1">
    <source>
        <dbReference type="SAM" id="MobiDB-lite"/>
    </source>
</evidence>
<reference evidence="3" key="1">
    <citation type="submission" date="2025-08" db="UniProtKB">
        <authorList>
            <consortium name="RefSeq"/>
        </authorList>
    </citation>
    <scope>IDENTIFICATION</scope>
</reference>
<dbReference type="RefSeq" id="XP_015275975.1">
    <property type="nucleotide sequence ID" value="XM_015420489.1"/>
</dbReference>
<keyword evidence="2" id="KW-1185">Reference proteome</keyword>
<feature type="compositionally biased region" description="Low complexity" evidence="1">
    <location>
        <begin position="169"/>
        <end position="179"/>
    </location>
</feature>
<evidence type="ECO:0000313" key="3">
    <source>
        <dbReference type="RefSeq" id="XP_015275975.1"/>
    </source>
</evidence>
<proteinExistence type="predicted"/>
<name>A0ABM1KQI8_GEKJA</name>
<organism evidence="2 3">
    <name type="scientific">Gekko japonicus</name>
    <name type="common">Schlegel's Japanese gecko</name>
    <dbReference type="NCBI Taxonomy" id="146911"/>
    <lineage>
        <taxon>Eukaryota</taxon>
        <taxon>Metazoa</taxon>
        <taxon>Chordata</taxon>
        <taxon>Craniata</taxon>
        <taxon>Vertebrata</taxon>
        <taxon>Euteleostomi</taxon>
        <taxon>Lepidosauria</taxon>
        <taxon>Squamata</taxon>
        <taxon>Bifurcata</taxon>
        <taxon>Gekkota</taxon>
        <taxon>Gekkonidae</taxon>
        <taxon>Gekkoninae</taxon>
        <taxon>Gekko</taxon>
    </lineage>
</organism>
<sequence length="212" mass="23319">MLSLSSMKDGTTVPSEEDRKKILTQMKVKTTLRNDKSWIQKKSDSEEEKNHSPLHSPLRSRKTNQRSPVSTKVSPLNHRAVFEELAAQAEQPLPVASKPPKKSHNTTASTGYLIRGVFTKTVDTSAPSDTVSNGSDKSAKSASSAPGYKMSTEEYKKLAPYNVKRDTVPVHVDSPVSPDEQQKRTEAASSVLRHTARKERSYVLSAAKKSNG</sequence>
<feature type="compositionally biased region" description="Polar residues" evidence="1">
    <location>
        <begin position="121"/>
        <end position="134"/>
    </location>
</feature>
<dbReference type="PANTHER" id="PTHR15468:SF2">
    <property type="entry name" value="ZINC FINGER PROTEIN 185"/>
    <property type="match status" value="1"/>
</dbReference>
<dbReference type="Proteomes" id="UP000694871">
    <property type="component" value="Unplaced"/>
</dbReference>
<feature type="compositionally biased region" description="Polar residues" evidence="1">
    <location>
        <begin position="65"/>
        <end position="74"/>
    </location>
</feature>
<feature type="region of interest" description="Disordered" evidence="1">
    <location>
        <begin position="166"/>
        <end position="212"/>
    </location>
</feature>